<evidence type="ECO:0000256" key="6">
    <source>
        <dbReference type="ARBA" id="ARBA00022692"/>
    </source>
</evidence>
<keyword evidence="6 12" id="KW-0812">Transmembrane</keyword>
<evidence type="ECO:0000256" key="11">
    <source>
        <dbReference type="SAM" id="Coils"/>
    </source>
</evidence>
<organism evidence="14 15">
    <name type="scientific">Terrisporobacter hibernicus</name>
    <dbReference type="NCBI Taxonomy" id="2813371"/>
    <lineage>
        <taxon>Bacteria</taxon>
        <taxon>Bacillati</taxon>
        <taxon>Bacillota</taxon>
        <taxon>Clostridia</taxon>
        <taxon>Peptostreptococcales</taxon>
        <taxon>Peptostreptococcaceae</taxon>
        <taxon>Terrisporobacter</taxon>
    </lineage>
</organism>
<dbReference type="SMART" id="SM00387">
    <property type="entry name" value="HATPase_c"/>
    <property type="match status" value="1"/>
</dbReference>
<dbReference type="Proteomes" id="UP001198983">
    <property type="component" value="Chromosome"/>
</dbReference>
<feature type="transmembrane region" description="Helical" evidence="12">
    <location>
        <begin position="42"/>
        <end position="63"/>
    </location>
</feature>
<keyword evidence="11" id="KW-0175">Coiled coil</keyword>
<dbReference type="GO" id="GO:0016036">
    <property type="term" value="P:cellular response to phosphate starvation"/>
    <property type="evidence" value="ECO:0007669"/>
    <property type="project" value="TreeGrafter"/>
</dbReference>
<dbReference type="GO" id="GO:0004721">
    <property type="term" value="F:phosphoprotein phosphatase activity"/>
    <property type="evidence" value="ECO:0007669"/>
    <property type="project" value="TreeGrafter"/>
</dbReference>
<dbReference type="GO" id="GO:0000155">
    <property type="term" value="F:phosphorelay sensor kinase activity"/>
    <property type="evidence" value="ECO:0007669"/>
    <property type="project" value="TreeGrafter"/>
</dbReference>
<evidence type="ECO:0000256" key="4">
    <source>
        <dbReference type="ARBA" id="ARBA00022475"/>
    </source>
</evidence>
<keyword evidence="9" id="KW-0902">Two-component regulatory system</keyword>
<comment type="subcellular location">
    <subcellularLocation>
        <location evidence="2">Cell membrane</location>
        <topology evidence="2">Multi-pass membrane protein</topology>
    </subcellularLocation>
</comment>
<evidence type="ECO:0000259" key="13">
    <source>
        <dbReference type="PROSITE" id="PS50109"/>
    </source>
</evidence>
<evidence type="ECO:0000256" key="10">
    <source>
        <dbReference type="ARBA" id="ARBA00023136"/>
    </source>
</evidence>
<evidence type="ECO:0000256" key="8">
    <source>
        <dbReference type="ARBA" id="ARBA00022989"/>
    </source>
</evidence>
<dbReference type="Gene3D" id="3.30.565.10">
    <property type="entry name" value="Histidine kinase-like ATPase, C-terminal domain"/>
    <property type="match status" value="1"/>
</dbReference>
<dbReference type="EMBL" id="CP081135">
    <property type="protein sequence ID" value="UEL49028.1"/>
    <property type="molecule type" value="Genomic_DNA"/>
</dbReference>
<feature type="coiled-coil region" evidence="11">
    <location>
        <begin position="90"/>
        <end position="117"/>
    </location>
</feature>
<evidence type="ECO:0000256" key="2">
    <source>
        <dbReference type="ARBA" id="ARBA00004651"/>
    </source>
</evidence>
<evidence type="ECO:0000256" key="12">
    <source>
        <dbReference type="SAM" id="Phobius"/>
    </source>
</evidence>
<keyword evidence="15" id="KW-1185">Reference proteome</keyword>
<reference evidence="14 15" key="1">
    <citation type="journal article" date="2023" name="Int. J. Syst. Evol. Microbiol.">
        <title>Terrisporobacter hibernicus sp. nov., isolated from bovine faeces in Northern Ireland.</title>
        <authorList>
            <person name="Mitchell M."/>
            <person name="Nguyen S.V."/>
            <person name="Connor M."/>
            <person name="Fairley D.J."/>
            <person name="Donoghue O."/>
            <person name="Marshall H."/>
            <person name="Koolman L."/>
            <person name="McMullan G."/>
            <person name="Schaffer K.E."/>
            <person name="McGrath J.W."/>
            <person name="Fanning S."/>
        </authorList>
    </citation>
    <scope>NUCLEOTIDE SEQUENCE [LARGE SCALE GENOMIC DNA]</scope>
    <source>
        <strain evidence="14 15">MCA3</strain>
    </source>
</reference>
<gene>
    <name evidence="14" type="ORF">JW646_06165</name>
</gene>
<keyword evidence="7 14" id="KW-0418">Kinase</keyword>
<feature type="domain" description="Histidine kinase" evidence="13">
    <location>
        <begin position="120"/>
        <end position="330"/>
    </location>
</feature>
<evidence type="ECO:0000256" key="3">
    <source>
        <dbReference type="ARBA" id="ARBA00012438"/>
    </source>
</evidence>
<accession>A0AAX2ZI60</accession>
<dbReference type="InterPro" id="IPR003594">
    <property type="entry name" value="HATPase_dom"/>
</dbReference>
<keyword evidence="10 12" id="KW-0472">Membrane</keyword>
<dbReference type="PROSITE" id="PS50109">
    <property type="entry name" value="HIS_KIN"/>
    <property type="match status" value="1"/>
</dbReference>
<protein>
    <recommendedName>
        <fullName evidence="3">histidine kinase</fullName>
        <ecNumber evidence="3">2.7.13.3</ecNumber>
    </recommendedName>
</protein>
<dbReference type="SUPFAM" id="SSF55874">
    <property type="entry name" value="ATPase domain of HSP90 chaperone/DNA topoisomerase II/histidine kinase"/>
    <property type="match status" value="1"/>
</dbReference>
<evidence type="ECO:0000313" key="14">
    <source>
        <dbReference type="EMBL" id="UEL49028.1"/>
    </source>
</evidence>
<dbReference type="PANTHER" id="PTHR45453">
    <property type="entry name" value="PHOSPHATE REGULON SENSOR PROTEIN PHOR"/>
    <property type="match status" value="1"/>
</dbReference>
<evidence type="ECO:0000256" key="1">
    <source>
        <dbReference type="ARBA" id="ARBA00000085"/>
    </source>
</evidence>
<keyword evidence="8 12" id="KW-1133">Transmembrane helix</keyword>
<evidence type="ECO:0000256" key="9">
    <source>
        <dbReference type="ARBA" id="ARBA00023012"/>
    </source>
</evidence>
<dbReference type="InterPro" id="IPR050351">
    <property type="entry name" value="BphY/WalK/GraS-like"/>
</dbReference>
<evidence type="ECO:0000256" key="7">
    <source>
        <dbReference type="ARBA" id="ARBA00022777"/>
    </source>
</evidence>
<sequence>MSLRKYLKEVKIFLILIIFIMLIVDVTVLLDPNLSKSIDTLIYINILSILSVVIFIFIGYGNYKKKNKKFINSIHNIREEHDDLKSDYIYKNVKYLIEENEKEVDSLRNELEDINDYMTSWIHEVKIPISVLQIIGKRVNEIDDSRELSKRINSEVSRIDKLVEQAMYSSRAGNYNSDFIINEVNLEQVVKEVIKKNKYQFIYNKIDLNVNQLNKTVLTDKKWITHIIELIIDNAIKYSQMGGKIEIYLKENKKGCELHIKDHGMGIVPQDIERIFDKGFTGQNGRKKTKSTGMGLYISKKILNKLSHDINVISTPNEFCDVYITFYNLSDYFNVT</sequence>
<proteinExistence type="predicted"/>
<keyword evidence="4" id="KW-1003">Cell membrane</keyword>
<dbReference type="AlphaFoldDB" id="A0AAX2ZI60"/>
<dbReference type="EC" id="2.7.13.3" evidence="3"/>
<evidence type="ECO:0000313" key="15">
    <source>
        <dbReference type="Proteomes" id="UP001198983"/>
    </source>
</evidence>
<keyword evidence="5" id="KW-0808">Transferase</keyword>
<dbReference type="GO" id="GO:0005886">
    <property type="term" value="C:plasma membrane"/>
    <property type="evidence" value="ECO:0007669"/>
    <property type="project" value="UniProtKB-SubCell"/>
</dbReference>
<name>A0AAX2ZI60_9FIRM</name>
<dbReference type="PANTHER" id="PTHR45453:SF2">
    <property type="entry name" value="HISTIDINE KINASE"/>
    <property type="match status" value="1"/>
</dbReference>
<feature type="transmembrane region" description="Helical" evidence="12">
    <location>
        <begin position="12"/>
        <end position="30"/>
    </location>
</feature>
<dbReference type="KEGG" id="tem:JW646_06165"/>
<evidence type="ECO:0000256" key="5">
    <source>
        <dbReference type="ARBA" id="ARBA00022679"/>
    </source>
</evidence>
<dbReference type="InterPro" id="IPR036890">
    <property type="entry name" value="HATPase_C_sf"/>
</dbReference>
<dbReference type="Pfam" id="PF02518">
    <property type="entry name" value="HATPase_c"/>
    <property type="match status" value="1"/>
</dbReference>
<comment type="catalytic activity">
    <reaction evidence="1">
        <text>ATP + protein L-histidine = ADP + protein N-phospho-L-histidine.</text>
        <dbReference type="EC" id="2.7.13.3"/>
    </reaction>
</comment>
<dbReference type="InterPro" id="IPR005467">
    <property type="entry name" value="His_kinase_dom"/>
</dbReference>